<accession>A0A840IM23</accession>
<dbReference type="Pfam" id="PF00732">
    <property type="entry name" value="GMC_oxred_N"/>
    <property type="match status" value="1"/>
</dbReference>
<evidence type="ECO:0000256" key="1">
    <source>
        <dbReference type="ARBA" id="ARBA00001974"/>
    </source>
</evidence>
<keyword evidence="8" id="KW-1185">Reference proteome</keyword>
<dbReference type="Pfam" id="PF05199">
    <property type="entry name" value="GMC_oxred_C"/>
    <property type="match status" value="1"/>
</dbReference>
<name>A0A840IM23_9PSEU</name>
<evidence type="ECO:0000256" key="5">
    <source>
        <dbReference type="PIRSR" id="PIRSR000137-2"/>
    </source>
</evidence>
<comment type="caution">
    <text evidence="7">The sequence shown here is derived from an EMBL/GenBank/DDBJ whole genome shotgun (WGS) entry which is preliminary data.</text>
</comment>
<dbReference type="PANTHER" id="PTHR11552:SF147">
    <property type="entry name" value="CHOLINE DEHYDROGENASE, MITOCHONDRIAL"/>
    <property type="match status" value="1"/>
</dbReference>
<dbReference type="PROSITE" id="PS00624">
    <property type="entry name" value="GMC_OXRED_2"/>
    <property type="match status" value="1"/>
</dbReference>
<dbReference type="SUPFAM" id="SSF51905">
    <property type="entry name" value="FAD/NAD(P)-binding domain"/>
    <property type="match status" value="1"/>
</dbReference>
<dbReference type="AlphaFoldDB" id="A0A840IM23"/>
<gene>
    <name evidence="7" type="ORF">BJY18_000906</name>
</gene>
<dbReference type="PANTHER" id="PTHR11552">
    <property type="entry name" value="GLUCOSE-METHANOL-CHOLINE GMC OXIDOREDUCTASE"/>
    <property type="match status" value="1"/>
</dbReference>
<dbReference type="PIRSF" id="PIRSF000137">
    <property type="entry name" value="Alcohol_oxidase"/>
    <property type="match status" value="1"/>
</dbReference>
<dbReference type="SUPFAM" id="SSF54373">
    <property type="entry name" value="FAD-linked reductases, C-terminal domain"/>
    <property type="match status" value="1"/>
</dbReference>
<dbReference type="Gene3D" id="3.50.50.60">
    <property type="entry name" value="FAD/NAD(P)-binding domain"/>
    <property type="match status" value="1"/>
</dbReference>
<evidence type="ECO:0000256" key="2">
    <source>
        <dbReference type="ARBA" id="ARBA00010790"/>
    </source>
</evidence>
<dbReference type="InterPro" id="IPR012132">
    <property type="entry name" value="GMC_OxRdtase"/>
</dbReference>
<evidence type="ECO:0000313" key="8">
    <source>
        <dbReference type="Proteomes" id="UP000581769"/>
    </source>
</evidence>
<comment type="similarity">
    <text evidence="2">Belongs to the GMC oxidoreductase family.</text>
</comment>
<keyword evidence="7" id="KW-0560">Oxidoreductase</keyword>
<dbReference type="Gene3D" id="3.30.410.40">
    <property type="match status" value="1"/>
</dbReference>
<dbReference type="GO" id="GO:0050660">
    <property type="term" value="F:flavin adenine dinucleotide binding"/>
    <property type="evidence" value="ECO:0007669"/>
    <property type="project" value="InterPro"/>
</dbReference>
<dbReference type="InterPro" id="IPR036188">
    <property type="entry name" value="FAD/NAD-bd_sf"/>
</dbReference>
<evidence type="ECO:0000256" key="4">
    <source>
        <dbReference type="ARBA" id="ARBA00022827"/>
    </source>
</evidence>
<comment type="cofactor">
    <cofactor evidence="1 5">
        <name>FAD</name>
        <dbReference type="ChEBI" id="CHEBI:57692"/>
    </cofactor>
</comment>
<dbReference type="GO" id="GO:0008812">
    <property type="term" value="F:choline dehydrogenase activity"/>
    <property type="evidence" value="ECO:0007669"/>
    <property type="project" value="UniProtKB-EC"/>
</dbReference>
<dbReference type="RefSeq" id="WP_184777901.1">
    <property type="nucleotide sequence ID" value="NZ_JACHMG010000001.1"/>
</dbReference>
<feature type="binding site" evidence="5">
    <location>
        <position position="227"/>
    </location>
    <ligand>
        <name>FAD</name>
        <dbReference type="ChEBI" id="CHEBI:57692"/>
    </ligand>
</feature>
<protein>
    <submittedName>
        <fullName evidence="7">Choline dehydrogenase</fullName>
        <ecNumber evidence="7">1.1.99.1</ecNumber>
    </submittedName>
</protein>
<proteinExistence type="inferred from homology"/>
<reference evidence="7 8" key="1">
    <citation type="submission" date="2020-08" db="EMBL/GenBank/DDBJ databases">
        <title>Sequencing the genomes of 1000 actinobacteria strains.</title>
        <authorList>
            <person name="Klenk H.-P."/>
        </authorList>
    </citation>
    <scope>NUCLEOTIDE SEQUENCE [LARGE SCALE GENOMIC DNA]</scope>
    <source>
        <strain evidence="7 8">DSM 45859</strain>
    </source>
</reference>
<organism evidence="7 8">
    <name type="scientific">Amycolatopsis jiangsuensis</name>
    <dbReference type="NCBI Taxonomy" id="1181879"/>
    <lineage>
        <taxon>Bacteria</taxon>
        <taxon>Bacillati</taxon>
        <taxon>Actinomycetota</taxon>
        <taxon>Actinomycetes</taxon>
        <taxon>Pseudonocardiales</taxon>
        <taxon>Pseudonocardiaceae</taxon>
        <taxon>Amycolatopsis</taxon>
    </lineage>
</organism>
<evidence type="ECO:0000259" key="6">
    <source>
        <dbReference type="PROSITE" id="PS00624"/>
    </source>
</evidence>
<sequence>MPNGWDVIVAGAGSAGAPLAARLAATGRRVLLLEAGPDYRSAAMPEVWRSANPGRALGAPAASAGLVWPDVVATRTDKQEAALYWRGRGTGGSSAINGQIAIRPPLDDFSDWAAQGCTGWSPDDVLPYFCRLEDDELFGAAPYHGQGGPTPIHRMQRADWGSVDTALCEAALAAGHGWADDVNAPGAQGVSPYPINSRDGRRVTVNDGYLEPARDTRNLTIVGGAVVDRVLWQGNRATGVRYLAADGAHEDSADLVVVSAGAVHSPGILMRSGLGPASQLRALDIDVLADLPVGHGLQDHPMALIAIPLTAESAIASPDARHTNVCVRYRSAPEARPLDMMLVSLNQNLLSMQGADLRFGAGAFGVWLNQAFSRGSVTLTSPDPARQPEIRESMLSDERDRARLREGIRALAELARGDAVAAISDGPLEAANEGLFAALDDDARLDDHLMATVVDAQHATSTCRMGSPDDPATVVDPQCQVLGVSGLRVVDASIFPSVPRANTNLTAIMTGELMAERLSLG</sequence>
<evidence type="ECO:0000256" key="3">
    <source>
        <dbReference type="ARBA" id="ARBA00022630"/>
    </source>
</evidence>
<dbReference type="EC" id="1.1.99.1" evidence="7"/>
<evidence type="ECO:0000313" key="7">
    <source>
        <dbReference type="EMBL" id="MBB4683421.1"/>
    </source>
</evidence>
<keyword evidence="4 5" id="KW-0274">FAD</keyword>
<dbReference type="InterPro" id="IPR007867">
    <property type="entry name" value="GMC_OxRtase_C"/>
</dbReference>
<feature type="domain" description="Glucose-methanol-choline oxidoreductase N-terminal" evidence="6">
    <location>
        <begin position="261"/>
        <end position="275"/>
    </location>
</feature>
<keyword evidence="3" id="KW-0285">Flavoprotein</keyword>
<dbReference type="Proteomes" id="UP000581769">
    <property type="component" value="Unassembled WGS sequence"/>
</dbReference>
<dbReference type="EMBL" id="JACHMG010000001">
    <property type="protein sequence ID" value="MBB4683421.1"/>
    <property type="molecule type" value="Genomic_DNA"/>
</dbReference>
<dbReference type="InterPro" id="IPR000172">
    <property type="entry name" value="GMC_OxRdtase_N"/>
</dbReference>